<feature type="chain" id="PRO_5046009201" evidence="1">
    <location>
        <begin position="34"/>
        <end position="756"/>
    </location>
</feature>
<proteinExistence type="predicted"/>
<dbReference type="SUPFAM" id="SSF55486">
    <property type="entry name" value="Metalloproteases ('zincins'), catalytic domain"/>
    <property type="match status" value="1"/>
</dbReference>
<feature type="signal peptide" evidence="1">
    <location>
        <begin position="1"/>
        <end position="33"/>
    </location>
</feature>
<dbReference type="RefSeq" id="WP_387410348.1">
    <property type="nucleotide sequence ID" value="NZ_JBIASD010000005.1"/>
</dbReference>
<organism evidence="2 3">
    <name type="scientific">Microtetraspora malaysiensis</name>
    <dbReference type="NCBI Taxonomy" id="161358"/>
    <lineage>
        <taxon>Bacteria</taxon>
        <taxon>Bacillati</taxon>
        <taxon>Actinomycetota</taxon>
        <taxon>Actinomycetes</taxon>
        <taxon>Streptosporangiales</taxon>
        <taxon>Streptosporangiaceae</taxon>
        <taxon>Microtetraspora</taxon>
    </lineage>
</organism>
<gene>
    <name evidence="2" type="ORF">ACFYXI_10660</name>
</gene>
<protein>
    <submittedName>
        <fullName evidence="2">Uncharacterized protein</fullName>
    </submittedName>
</protein>
<keyword evidence="3" id="KW-1185">Reference proteome</keyword>
<sequence length="756" mass="80248">MSRRPTAAALAAALIVGGIAAVLTAAAPAPAHAAPPPCTPGDCFTVTVALDRAPAVGQDATLTVEVTAKQDIPDATTIIELPDTLRWVRPPAGLSHAAATIGRSPVDRASRTERARRGTPVRYEGVVTAVAPGPASIRVHARDGRPGPSSEGLAYLTIGEKSSIFGMRRERLSRPAQTLAPAATPAGDTCVHGRVTHVEADTGTVRGTPSVSVEAWDKDEGEGEAPDLLGKVVTDAAGGYKVCFPGTDEDGSGQDVYLTVSTVALLWTVEEPGTGAGLDYFANSTVMKDVPKGTDTTTIDYAAAPGDEMEGAFRIMATVYDTWKAYTGWLNQPADNCWKPGEAACRRVTVKWKPDTVLTHSYYCPAVSGECDSRFQVRLDASAQMQKMTIAHELGHFIMDYTHDRMAPYAPSCQEHFITDPVESPACAWTEGWADWVAVQTYGDTHYRWGPTDTPVDLESPTWFSQGWSSGDTVEGRVAGALLDLADAGPRNEKYWDVAGLGPAAVVAAFRKAPADDIDQFLTGLSEDDRFLARSVLFQNTIGGPRYDDIFDRKIARWPANVPLLPVFTTTAGKWSVVAAVANPATGANVDLDVYPPDHAKVPLASSDGVAANADFIAVQPASADDAYVAGAASDADYQEYALEVAEAPDGDLEKNAFTEFTMGADRLVEIRTARLEQGQPATFVVTPRNGQDVDLFVMTPTSGVWGLPRSRALRSAVGGPGKAERLSISNPKVSGVYAVIVIKRSGEGGLSLARM</sequence>
<accession>A0ABW6SQC0</accession>
<reference evidence="2 3" key="1">
    <citation type="submission" date="2024-10" db="EMBL/GenBank/DDBJ databases">
        <title>The Natural Products Discovery Center: Release of the First 8490 Sequenced Strains for Exploring Actinobacteria Biosynthetic Diversity.</title>
        <authorList>
            <person name="Kalkreuter E."/>
            <person name="Kautsar S.A."/>
            <person name="Yang D."/>
            <person name="Bader C.D."/>
            <person name="Teijaro C.N."/>
            <person name="Fluegel L."/>
            <person name="Davis C.M."/>
            <person name="Simpson J.R."/>
            <person name="Lauterbach L."/>
            <person name="Steele A.D."/>
            <person name="Gui C."/>
            <person name="Meng S."/>
            <person name="Li G."/>
            <person name="Viehrig K."/>
            <person name="Ye F."/>
            <person name="Su P."/>
            <person name="Kiefer A.F."/>
            <person name="Nichols A."/>
            <person name="Cepeda A.J."/>
            <person name="Yan W."/>
            <person name="Fan B."/>
            <person name="Jiang Y."/>
            <person name="Adhikari A."/>
            <person name="Zheng C.-J."/>
            <person name="Schuster L."/>
            <person name="Cowan T.M."/>
            <person name="Smanski M.J."/>
            <person name="Chevrette M.G."/>
            <person name="De Carvalho L.P.S."/>
            <person name="Shen B."/>
        </authorList>
    </citation>
    <scope>NUCLEOTIDE SEQUENCE [LARGE SCALE GENOMIC DNA]</scope>
    <source>
        <strain evidence="2 3">NPDC002173</strain>
    </source>
</reference>
<evidence type="ECO:0000313" key="3">
    <source>
        <dbReference type="Proteomes" id="UP001602013"/>
    </source>
</evidence>
<evidence type="ECO:0000313" key="2">
    <source>
        <dbReference type="EMBL" id="MFF3666043.1"/>
    </source>
</evidence>
<comment type="caution">
    <text evidence="2">The sequence shown here is derived from an EMBL/GenBank/DDBJ whole genome shotgun (WGS) entry which is preliminary data.</text>
</comment>
<keyword evidence="1" id="KW-0732">Signal</keyword>
<evidence type="ECO:0000256" key="1">
    <source>
        <dbReference type="SAM" id="SignalP"/>
    </source>
</evidence>
<dbReference type="Proteomes" id="UP001602013">
    <property type="component" value="Unassembled WGS sequence"/>
</dbReference>
<name>A0ABW6SQC0_9ACTN</name>
<dbReference type="EMBL" id="JBIASD010000005">
    <property type="protein sequence ID" value="MFF3666043.1"/>
    <property type="molecule type" value="Genomic_DNA"/>
</dbReference>